<name>U4V9E2_9HYPH</name>
<dbReference type="Proteomes" id="UP000016842">
    <property type="component" value="Unassembled WGS sequence"/>
</dbReference>
<accession>U4V9E2</accession>
<sequence length="96" mass="10590">MADLDDIAFLHQQAIKNTAFEMADGLAFGIDDDRAHCYRRTSKIGRIGPGEEPAESDADRCEACNDQPRRGGDLESSRSRSSAHSGLTLPKRVRAW</sequence>
<comment type="caution">
    <text evidence="2">The sequence shown here is derived from an EMBL/GenBank/DDBJ whole genome shotgun (WGS) entry which is preliminary data.</text>
</comment>
<feature type="compositionally biased region" description="Basic and acidic residues" evidence="1">
    <location>
        <begin position="57"/>
        <end position="78"/>
    </location>
</feature>
<organism evidence="2 3">
    <name type="scientific">Brucella intermedia 229E</name>
    <dbReference type="NCBI Taxonomy" id="1337887"/>
    <lineage>
        <taxon>Bacteria</taxon>
        <taxon>Pseudomonadati</taxon>
        <taxon>Pseudomonadota</taxon>
        <taxon>Alphaproteobacteria</taxon>
        <taxon>Hyphomicrobiales</taxon>
        <taxon>Brucellaceae</taxon>
        <taxon>Brucella/Ochrobactrum group</taxon>
        <taxon>Brucella</taxon>
    </lineage>
</organism>
<dbReference type="EMBL" id="ASXJ01000180">
    <property type="protein sequence ID" value="ERM01289.1"/>
    <property type="molecule type" value="Genomic_DNA"/>
</dbReference>
<evidence type="ECO:0000256" key="1">
    <source>
        <dbReference type="SAM" id="MobiDB-lite"/>
    </source>
</evidence>
<dbReference type="AlphaFoldDB" id="U4V9E2"/>
<reference evidence="2 3" key="1">
    <citation type="journal article" date="2014" name="FEMS Microbiol. Lett.">
        <title>Genome sequencing analysis reveals virulence-related gene content of Ochrobactrum intermedium strain 229E, a urease-positive strain isolated from the human gastric niche.</title>
        <authorList>
            <person name="Kulkarni G.J."/>
            <person name="Shetty S."/>
            <person name="Dharne M.S."/>
            <person name="Shouche Y.S."/>
        </authorList>
    </citation>
    <scope>NUCLEOTIDE SEQUENCE [LARGE SCALE GENOMIC DNA]</scope>
    <source>
        <strain evidence="2 3">229E</strain>
    </source>
</reference>
<protein>
    <submittedName>
        <fullName evidence="2">Uncharacterized protein</fullName>
    </submittedName>
</protein>
<evidence type="ECO:0000313" key="3">
    <source>
        <dbReference type="Proteomes" id="UP000016842"/>
    </source>
</evidence>
<gene>
    <name evidence="2" type="ORF">Q644_22390</name>
</gene>
<feature type="region of interest" description="Disordered" evidence="1">
    <location>
        <begin position="45"/>
        <end position="96"/>
    </location>
</feature>
<evidence type="ECO:0000313" key="2">
    <source>
        <dbReference type="EMBL" id="ERM01289.1"/>
    </source>
</evidence>
<proteinExistence type="predicted"/>